<dbReference type="PANTHER" id="PTHR30372:SF4">
    <property type="entry name" value="LIPID-A-DISACCHARIDE SYNTHASE, MITOCHONDRIAL-RELATED"/>
    <property type="match status" value="1"/>
</dbReference>
<evidence type="ECO:0000256" key="5">
    <source>
        <dbReference type="ARBA" id="ARBA00022516"/>
    </source>
</evidence>
<keyword evidence="8" id="KW-0808">Transferase</keyword>
<dbReference type="EC" id="2.4.1.182" evidence="3 11"/>
<comment type="similarity">
    <text evidence="2">Belongs to the LpxB family.</text>
</comment>
<dbReference type="GO" id="GO:0008915">
    <property type="term" value="F:lipid-A-disaccharide synthase activity"/>
    <property type="evidence" value="ECO:0007669"/>
    <property type="project" value="UniProtKB-UniRule"/>
</dbReference>
<protein>
    <recommendedName>
        <fullName evidence="4 11">Lipid-A-disaccharide synthase</fullName>
        <ecNumber evidence="3 11">2.4.1.182</ecNumber>
    </recommendedName>
</protein>
<evidence type="ECO:0000256" key="11">
    <source>
        <dbReference type="NCBIfam" id="TIGR00215"/>
    </source>
</evidence>
<evidence type="ECO:0000256" key="8">
    <source>
        <dbReference type="ARBA" id="ARBA00022679"/>
    </source>
</evidence>
<keyword evidence="5" id="KW-0444">Lipid biosynthesis</keyword>
<dbReference type="Pfam" id="PF02684">
    <property type="entry name" value="LpxB"/>
    <property type="match status" value="1"/>
</dbReference>
<dbReference type="SUPFAM" id="SSF53756">
    <property type="entry name" value="UDP-Glycosyltransferase/glycogen phosphorylase"/>
    <property type="match status" value="1"/>
</dbReference>
<reference evidence="12" key="2">
    <citation type="submission" date="2020-09" db="EMBL/GenBank/DDBJ databases">
        <authorList>
            <person name="Sun Q."/>
            <person name="Kim S."/>
        </authorList>
    </citation>
    <scope>NUCLEOTIDE SEQUENCE</scope>
    <source>
        <strain evidence="12">KCTC 32296</strain>
    </source>
</reference>
<dbReference type="AlphaFoldDB" id="A0A918Q816"/>
<dbReference type="EMBL" id="BMZB01000003">
    <property type="protein sequence ID" value="GGZ37382.1"/>
    <property type="molecule type" value="Genomic_DNA"/>
</dbReference>
<evidence type="ECO:0000256" key="1">
    <source>
        <dbReference type="ARBA" id="ARBA00002056"/>
    </source>
</evidence>
<dbReference type="GO" id="GO:0005543">
    <property type="term" value="F:phospholipid binding"/>
    <property type="evidence" value="ECO:0007669"/>
    <property type="project" value="TreeGrafter"/>
</dbReference>
<dbReference type="GO" id="GO:0016020">
    <property type="term" value="C:membrane"/>
    <property type="evidence" value="ECO:0007669"/>
    <property type="project" value="GOC"/>
</dbReference>
<comment type="caution">
    <text evidence="12">The sequence shown here is derived from an EMBL/GenBank/DDBJ whole genome shotgun (WGS) entry which is preliminary data.</text>
</comment>
<evidence type="ECO:0000256" key="10">
    <source>
        <dbReference type="ARBA" id="ARBA00048975"/>
    </source>
</evidence>
<evidence type="ECO:0000313" key="12">
    <source>
        <dbReference type="EMBL" id="GGZ37382.1"/>
    </source>
</evidence>
<dbReference type="InterPro" id="IPR003835">
    <property type="entry name" value="Glyco_trans_19"/>
</dbReference>
<dbReference type="Proteomes" id="UP000662572">
    <property type="component" value="Unassembled WGS sequence"/>
</dbReference>
<proteinExistence type="inferred from homology"/>
<accession>A0A918Q816</accession>
<reference evidence="12" key="1">
    <citation type="journal article" date="2014" name="Int. J. Syst. Evol. Microbiol.">
        <title>Complete genome sequence of Corynebacterium casei LMG S-19264T (=DSM 44701T), isolated from a smear-ripened cheese.</title>
        <authorList>
            <consortium name="US DOE Joint Genome Institute (JGI-PGF)"/>
            <person name="Walter F."/>
            <person name="Albersmeier A."/>
            <person name="Kalinowski J."/>
            <person name="Ruckert C."/>
        </authorList>
    </citation>
    <scope>NUCLEOTIDE SEQUENCE</scope>
    <source>
        <strain evidence="12">KCTC 32296</strain>
    </source>
</reference>
<dbReference type="Gene3D" id="3.40.50.2000">
    <property type="entry name" value="Glycogen Phosphorylase B"/>
    <property type="match status" value="2"/>
</dbReference>
<keyword evidence="7" id="KW-0328">Glycosyltransferase</keyword>
<dbReference type="GO" id="GO:0009245">
    <property type="term" value="P:lipid A biosynthetic process"/>
    <property type="evidence" value="ECO:0007669"/>
    <property type="project" value="UniProtKB-UniRule"/>
</dbReference>
<evidence type="ECO:0000313" key="13">
    <source>
        <dbReference type="Proteomes" id="UP000662572"/>
    </source>
</evidence>
<evidence type="ECO:0000256" key="4">
    <source>
        <dbReference type="ARBA" id="ARBA00020902"/>
    </source>
</evidence>
<keyword evidence="6" id="KW-0441">Lipid A biosynthesis</keyword>
<organism evidence="12 13">
    <name type="scientific">Asticcacaulis endophyticus</name>
    <dbReference type="NCBI Taxonomy" id="1395890"/>
    <lineage>
        <taxon>Bacteria</taxon>
        <taxon>Pseudomonadati</taxon>
        <taxon>Pseudomonadota</taxon>
        <taxon>Alphaproteobacteria</taxon>
        <taxon>Caulobacterales</taxon>
        <taxon>Caulobacteraceae</taxon>
        <taxon>Asticcacaulis</taxon>
    </lineage>
</organism>
<dbReference type="NCBIfam" id="TIGR00215">
    <property type="entry name" value="lpxB"/>
    <property type="match status" value="1"/>
</dbReference>
<comment type="function">
    <text evidence="1">Condensation of UDP-2,3-diacylglucosamine and 2,3-diacylglucosamine-1-phosphate to form lipid A disaccharide, a precursor of lipid A, a phosphorylated glycolipid that anchors the lipopolysaccharide to the outer membrane of the cell.</text>
</comment>
<evidence type="ECO:0000256" key="6">
    <source>
        <dbReference type="ARBA" id="ARBA00022556"/>
    </source>
</evidence>
<name>A0A918Q816_9CAUL</name>
<evidence type="ECO:0000256" key="9">
    <source>
        <dbReference type="ARBA" id="ARBA00023098"/>
    </source>
</evidence>
<gene>
    <name evidence="12" type="primary">lpxB</name>
    <name evidence="12" type="ORF">GCM10011273_24770</name>
</gene>
<keyword evidence="13" id="KW-1185">Reference proteome</keyword>
<keyword evidence="9" id="KW-0443">Lipid metabolism</keyword>
<evidence type="ECO:0000256" key="7">
    <source>
        <dbReference type="ARBA" id="ARBA00022676"/>
    </source>
</evidence>
<dbReference type="PANTHER" id="PTHR30372">
    <property type="entry name" value="LIPID-A-DISACCHARIDE SYNTHASE"/>
    <property type="match status" value="1"/>
</dbReference>
<sequence length="382" mass="41317">MLVAAEASGDVLGAGLMAQLKARSDVELRFVGVGGARMAALGLKSPFDIAQLSILGMVEGLKAYKRVKARVADTVALAVKDKPDAVILIDSWGFTLRVAHGIRAVMPDVALIKYVGPQVWATRPGRAKTLARSVDLLLALHPMDAPYFEREGLKTVVVGNPALNVDFTKADPDAVSRGIARKDGQQMLLVLPGSRPAEIKRLMPVFKATIERLLVERPDLKVVLPVADTVKALVHEAIGDIKDRVYLIDSEAEKLGAMKAADLALACSGTVSTELALAGCPMIIAYKVEPLTYYIFKALSSLKYVTLFNIVAGKVIAPEYLQKDCTVDNLVRAVRERLDNPQLRRSQIEAQYAALDQMGRGQRPPAELAAQSVVDFLKLARA</sequence>
<evidence type="ECO:0000256" key="3">
    <source>
        <dbReference type="ARBA" id="ARBA00012687"/>
    </source>
</evidence>
<evidence type="ECO:0000256" key="2">
    <source>
        <dbReference type="ARBA" id="ARBA00007868"/>
    </source>
</evidence>
<comment type="catalytic activity">
    <reaction evidence="10">
        <text>a lipid X + a UDP-2-N,3-O-bis[(3R)-3-hydroxyacyl]-alpha-D-glucosamine = a lipid A disaccharide + UDP + H(+)</text>
        <dbReference type="Rhea" id="RHEA:67828"/>
        <dbReference type="ChEBI" id="CHEBI:15378"/>
        <dbReference type="ChEBI" id="CHEBI:58223"/>
        <dbReference type="ChEBI" id="CHEBI:137748"/>
        <dbReference type="ChEBI" id="CHEBI:176338"/>
        <dbReference type="ChEBI" id="CHEBI:176343"/>
        <dbReference type="EC" id="2.4.1.182"/>
    </reaction>
</comment>